<proteinExistence type="predicted"/>
<evidence type="ECO:0000259" key="1">
    <source>
        <dbReference type="Pfam" id="PF01814"/>
    </source>
</evidence>
<evidence type="ECO:0000313" key="2">
    <source>
        <dbReference type="EMBL" id="KAB5592786.1"/>
    </source>
</evidence>
<keyword evidence="3" id="KW-1185">Reference proteome</keyword>
<protein>
    <submittedName>
        <fullName evidence="2">Hemerythrin HHE cation-binding domain containing protein</fullName>
    </submittedName>
</protein>
<dbReference type="Gene3D" id="1.20.120.520">
    <property type="entry name" value="nmb1532 protein domain like"/>
    <property type="match status" value="1"/>
</dbReference>
<evidence type="ECO:0000313" key="3">
    <source>
        <dbReference type="Proteomes" id="UP000383932"/>
    </source>
</evidence>
<dbReference type="Pfam" id="PF01814">
    <property type="entry name" value="Hemerythrin"/>
    <property type="match status" value="1"/>
</dbReference>
<dbReference type="AlphaFoldDB" id="A0A5N5QNR6"/>
<name>A0A5N5QNR6_9AGAM</name>
<dbReference type="Proteomes" id="UP000383932">
    <property type="component" value="Unassembled WGS sequence"/>
</dbReference>
<reference evidence="2 3" key="1">
    <citation type="journal article" date="2019" name="Fungal Biol. Biotechnol.">
        <title>Draft genome sequence of fastidious pathogen Ceratobasidium theobromae, which causes vascular-streak dieback in Theobroma cacao.</title>
        <authorList>
            <person name="Ali S.S."/>
            <person name="Asman A."/>
            <person name="Shao J."/>
            <person name="Firmansyah A.P."/>
            <person name="Susilo A.W."/>
            <person name="Rosmana A."/>
            <person name="McMahon P."/>
            <person name="Junaid M."/>
            <person name="Guest D."/>
            <person name="Kheng T.Y."/>
            <person name="Meinhardt L.W."/>
            <person name="Bailey B.A."/>
        </authorList>
    </citation>
    <scope>NUCLEOTIDE SEQUENCE [LARGE SCALE GENOMIC DNA]</scope>
    <source>
        <strain evidence="2 3">CT2</strain>
    </source>
</reference>
<dbReference type="EMBL" id="SSOP01000054">
    <property type="protein sequence ID" value="KAB5592786.1"/>
    <property type="molecule type" value="Genomic_DNA"/>
</dbReference>
<dbReference type="InterPro" id="IPR012312">
    <property type="entry name" value="Hemerythrin-like"/>
</dbReference>
<sequence length="244" mass="27998">MTSYPYPLIPTPPGDWRNSLYDLHAIRMAAIHNMLIRGFNSVFYHAPNVPPKDVPSFMKYCRAIVELVHEHHATEETAAFPALEAKLGKGAMDSNIAQHQEMLPKFDKWADLCSKILSKDAKYDPTEFTNLLQESTDLMYAHLVDEIPTMESSLLQKHFSEAELRELEEVVAKRVQEQVSIWGMPLAIVNSDLSFNSWFPPVPGPVLFVIRHVVMNVMGDMWKYGQSDKYMRLKDEIKPMYSPE</sequence>
<accession>A0A5N5QNR6</accession>
<dbReference type="CDD" id="cd12108">
    <property type="entry name" value="Hr-like"/>
    <property type="match status" value="1"/>
</dbReference>
<dbReference type="PANTHER" id="PTHR38048:SF2">
    <property type="entry name" value="HEMERYTHRIN-LIKE DOMAIN-CONTAINING PROTEIN"/>
    <property type="match status" value="1"/>
</dbReference>
<organism evidence="2 3">
    <name type="scientific">Ceratobasidium theobromae</name>
    <dbReference type="NCBI Taxonomy" id="1582974"/>
    <lineage>
        <taxon>Eukaryota</taxon>
        <taxon>Fungi</taxon>
        <taxon>Dikarya</taxon>
        <taxon>Basidiomycota</taxon>
        <taxon>Agaricomycotina</taxon>
        <taxon>Agaricomycetes</taxon>
        <taxon>Cantharellales</taxon>
        <taxon>Ceratobasidiaceae</taxon>
        <taxon>Ceratobasidium</taxon>
    </lineage>
</organism>
<comment type="caution">
    <text evidence="2">The sequence shown here is derived from an EMBL/GenBank/DDBJ whole genome shotgun (WGS) entry which is preliminary data.</text>
</comment>
<dbReference type="PANTHER" id="PTHR38048">
    <property type="entry name" value="EXPRESSED PROTEIN"/>
    <property type="match status" value="1"/>
</dbReference>
<gene>
    <name evidence="2" type="ORF">CTheo_3770</name>
</gene>
<dbReference type="InterPro" id="IPR053206">
    <property type="entry name" value="Dimeric_xanthone_biosynth"/>
</dbReference>
<dbReference type="OrthoDB" id="58416at2759"/>
<feature type="domain" description="Hemerythrin-like" evidence="1">
    <location>
        <begin position="29"/>
        <end position="146"/>
    </location>
</feature>